<feature type="transmembrane region" description="Helical" evidence="1">
    <location>
        <begin position="173"/>
        <end position="193"/>
    </location>
</feature>
<feature type="transmembrane region" description="Helical" evidence="1">
    <location>
        <begin position="54"/>
        <end position="73"/>
    </location>
</feature>
<feature type="transmembrane region" description="Helical" evidence="1">
    <location>
        <begin position="85"/>
        <end position="104"/>
    </location>
</feature>
<name>A0A177Y7X0_9NOCA</name>
<sequence>MAAGTAWILSFAYLLAEVFTAAAWNTPYSFARDSISSLGVTTCDVDSCSPMHDVMNSSFIVLGALTLVGAVFLHRHIRSGREKKWILSLAVVIAVSTAATGLFPANDGTIVHWTAVLPGFIARHVVLVLIAWHLWHERRLVAVWSALCAAVGVVGAILMVAQTLHFGLGERLALYPMPTWMAVTGTAVLFALARRTVLARFDFTFARDPRRWIRRAAVESMPTLVREKPGKAEAGRDVPVASV</sequence>
<evidence type="ECO:0000313" key="2">
    <source>
        <dbReference type="EMBL" id="OAK51622.1"/>
    </source>
</evidence>
<protein>
    <recommendedName>
        <fullName evidence="4">DUF998 domain-containing protein</fullName>
    </recommendedName>
</protein>
<reference evidence="2 3" key="1">
    <citation type="submission" date="2016-03" db="EMBL/GenBank/DDBJ databases">
        <title>Genome sequence of Rhodococcus kyotonensis KB10.</title>
        <authorList>
            <person name="Jeong H."/>
            <person name="Hong C.E."/>
            <person name="Jo S.H."/>
            <person name="Park J.M."/>
        </authorList>
    </citation>
    <scope>NUCLEOTIDE SEQUENCE [LARGE SCALE GENOMIC DNA]</scope>
    <source>
        <strain evidence="2 3">KB10</strain>
    </source>
</reference>
<dbReference type="InterPro" id="IPR009339">
    <property type="entry name" value="DUF998"/>
</dbReference>
<dbReference type="EMBL" id="LVHI01000038">
    <property type="protein sequence ID" value="OAK51622.1"/>
    <property type="molecule type" value="Genomic_DNA"/>
</dbReference>
<keyword evidence="1" id="KW-0472">Membrane</keyword>
<comment type="caution">
    <text evidence="2">The sequence shown here is derived from an EMBL/GenBank/DDBJ whole genome shotgun (WGS) entry which is preliminary data.</text>
</comment>
<keyword evidence="1" id="KW-0812">Transmembrane</keyword>
<keyword evidence="1" id="KW-1133">Transmembrane helix</keyword>
<feature type="transmembrane region" description="Helical" evidence="1">
    <location>
        <begin position="141"/>
        <end position="161"/>
    </location>
</feature>
<gene>
    <name evidence="2" type="ORF">A3K89_11360</name>
</gene>
<dbReference type="Proteomes" id="UP000077519">
    <property type="component" value="Unassembled WGS sequence"/>
</dbReference>
<evidence type="ECO:0008006" key="4">
    <source>
        <dbReference type="Google" id="ProtNLM"/>
    </source>
</evidence>
<evidence type="ECO:0000256" key="1">
    <source>
        <dbReference type="SAM" id="Phobius"/>
    </source>
</evidence>
<dbReference type="AlphaFoldDB" id="A0A177Y7X0"/>
<proteinExistence type="predicted"/>
<organism evidence="2 3">
    <name type="scientific">Rhodococcoides kyotonense</name>
    <dbReference type="NCBI Taxonomy" id="398843"/>
    <lineage>
        <taxon>Bacteria</taxon>
        <taxon>Bacillati</taxon>
        <taxon>Actinomycetota</taxon>
        <taxon>Actinomycetes</taxon>
        <taxon>Mycobacteriales</taxon>
        <taxon>Nocardiaceae</taxon>
        <taxon>Rhodococcoides</taxon>
    </lineage>
</organism>
<accession>A0A177Y7X0</accession>
<evidence type="ECO:0000313" key="3">
    <source>
        <dbReference type="Proteomes" id="UP000077519"/>
    </source>
</evidence>
<feature type="transmembrane region" description="Helical" evidence="1">
    <location>
        <begin position="110"/>
        <end position="134"/>
    </location>
</feature>
<dbReference type="Pfam" id="PF06197">
    <property type="entry name" value="DUF998"/>
    <property type="match status" value="1"/>
</dbReference>
<keyword evidence="3" id="KW-1185">Reference proteome</keyword>